<protein>
    <recommendedName>
        <fullName evidence="4">Lipoprotein</fullName>
    </recommendedName>
</protein>
<keyword evidence="3" id="KW-1185">Reference proteome</keyword>
<sequence>MRRTTPVAVAVTLAAALTAAGCSSDSGGSERRSVAAEKPVAESAAAKEFRAVVEAARSTSVTISESLVLQDDGKRTVLVIDGPFDLAHGRGKLFVHAGGPIEQLDQIFVGDKAYLSTRKDQWLVTDRSKAESHHLLRAPLNDPQYLLAQIAATTKVTKSSKDPVFGGAATHYRGVLGHHALTSRTAEEPRGEIDGYRQDREGALVSVDAYVKQGRLALVDLDFRMDDDFAHVSLQLSDFGEPVEVTAPPSATPIAPPAKGALAFMTG</sequence>
<proteinExistence type="predicted"/>
<accession>A0A917YB67</accession>
<organism evidence="2 3">
    <name type="scientific">Streptomyces albiflavescens</name>
    <dbReference type="NCBI Taxonomy" id="1623582"/>
    <lineage>
        <taxon>Bacteria</taxon>
        <taxon>Bacillati</taxon>
        <taxon>Actinomycetota</taxon>
        <taxon>Actinomycetes</taxon>
        <taxon>Kitasatosporales</taxon>
        <taxon>Streptomycetaceae</taxon>
        <taxon>Streptomyces</taxon>
    </lineage>
</organism>
<comment type="caution">
    <text evidence="2">The sequence shown here is derived from an EMBL/GenBank/DDBJ whole genome shotgun (WGS) entry which is preliminary data.</text>
</comment>
<dbReference type="Gene3D" id="2.50.20.20">
    <property type="match status" value="1"/>
</dbReference>
<gene>
    <name evidence="2" type="ORF">GCM10011579_069530</name>
</gene>
<evidence type="ECO:0000313" key="3">
    <source>
        <dbReference type="Proteomes" id="UP000600365"/>
    </source>
</evidence>
<dbReference type="AlphaFoldDB" id="A0A917YB67"/>
<evidence type="ECO:0008006" key="4">
    <source>
        <dbReference type="Google" id="ProtNLM"/>
    </source>
</evidence>
<dbReference type="Proteomes" id="UP000600365">
    <property type="component" value="Unassembled WGS sequence"/>
</dbReference>
<reference evidence="2 3" key="1">
    <citation type="journal article" date="2014" name="Int. J. Syst. Evol. Microbiol.">
        <title>Complete genome sequence of Corynebacterium casei LMG S-19264T (=DSM 44701T), isolated from a smear-ripened cheese.</title>
        <authorList>
            <consortium name="US DOE Joint Genome Institute (JGI-PGF)"/>
            <person name="Walter F."/>
            <person name="Albersmeier A."/>
            <person name="Kalinowski J."/>
            <person name="Ruckert C."/>
        </authorList>
    </citation>
    <scope>NUCLEOTIDE SEQUENCE [LARGE SCALE GENOMIC DNA]</scope>
    <source>
        <strain evidence="2 3">CGMCC 4.7111</strain>
    </source>
</reference>
<dbReference type="RefSeq" id="WP_189190060.1">
    <property type="nucleotide sequence ID" value="NZ_BMMM01000015.1"/>
</dbReference>
<evidence type="ECO:0000256" key="1">
    <source>
        <dbReference type="SAM" id="SignalP"/>
    </source>
</evidence>
<dbReference type="SUPFAM" id="SSF89392">
    <property type="entry name" value="Prokaryotic lipoproteins and lipoprotein localization factors"/>
    <property type="match status" value="1"/>
</dbReference>
<feature type="chain" id="PRO_5038801286" description="Lipoprotein" evidence="1">
    <location>
        <begin position="20"/>
        <end position="267"/>
    </location>
</feature>
<keyword evidence="1" id="KW-0732">Signal</keyword>
<dbReference type="PROSITE" id="PS51257">
    <property type="entry name" value="PROKAR_LIPOPROTEIN"/>
    <property type="match status" value="1"/>
</dbReference>
<evidence type="ECO:0000313" key="2">
    <source>
        <dbReference type="EMBL" id="GGN82164.1"/>
    </source>
</evidence>
<dbReference type="InterPro" id="IPR029046">
    <property type="entry name" value="LolA/LolB/LppX"/>
</dbReference>
<dbReference type="EMBL" id="BMMM01000015">
    <property type="protein sequence ID" value="GGN82164.1"/>
    <property type="molecule type" value="Genomic_DNA"/>
</dbReference>
<feature type="signal peptide" evidence="1">
    <location>
        <begin position="1"/>
        <end position="19"/>
    </location>
</feature>
<name>A0A917YB67_9ACTN</name>